<dbReference type="InterPro" id="IPR008978">
    <property type="entry name" value="HSP20-like_chaperone"/>
</dbReference>
<feature type="compositionally biased region" description="Basic and acidic residues" evidence="6">
    <location>
        <begin position="133"/>
        <end position="142"/>
    </location>
</feature>
<dbReference type="Gene3D" id="2.60.40.790">
    <property type="match status" value="1"/>
</dbReference>
<keyword evidence="2" id="KW-0472">Membrane</keyword>
<evidence type="ECO:0000256" key="3">
    <source>
        <dbReference type="ARBA" id="ARBA00022821"/>
    </source>
</evidence>
<dbReference type="OrthoDB" id="1431247at2759"/>
<feature type="region of interest" description="Disordered" evidence="6">
    <location>
        <begin position="121"/>
        <end position="157"/>
    </location>
</feature>
<evidence type="ECO:0000256" key="5">
    <source>
        <dbReference type="RuleBase" id="RU003616"/>
    </source>
</evidence>
<evidence type="ECO:0000256" key="2">
    <source>
        <dbReference type="ARBA" id="ARBA00022475"/>
    </source>
</evidence>
<comment type="similarity">
    <text evidence="4 5">Belongs to the small heat shock protein (HSP20) family.</text>
</comment>
<evidence type="ECO:0000256" key="4">
    <source>
        <dbReference type="PROSITE-ProRule" id="PRU00285"/>
    </source>
</evidence>
<reference evidence="8" key="1">
    <citation type="submission" date="2022-02" db="EMBL/GenBank/DDBJ databases">
        <authorList>
            <person name="Henning P.M."/>
            <person name="McCubbin A.G."/>
            <person name="Shore J.S."/>
        </authorList>
    </citation>
    <scope>NUCLEOTIDE SEQUENCE</scope>
    <source>
        <strain evidence="8">F60SS</strain>
        <tissue evidence="8">Leaves</tissue>
    </source>
</reference>
<evidence type="ECO:0000259" key="7">
    <source>
        <dbReference type="PROSITE" id="PS01031"/>
    </source>
</evidence>
<evidence type="ECO:0000313" key="8">
    <source>
        <dbReference type="EMBL" id="KAJ4826872.1"/>
    </source>
</evidence>
<dbReference type="AlphaFoldDB" id="A0A9Q0F8S2"/>
<dbReference type="PROSITE" id="PS01031">
    <property type="entry name" value="SHSP"/>
    <property type="match status" value="1"/>
</dbReference>
<name>A0A9Q0F8S2_9ROSI</name>
<accession>A0A9Q0F8S2</accession>
<evidence type="ECO:0000256" key="1">
    <source>
        <dbReference type="ARBA" id="ARBA00004162"/>
    </source>
</evidence>
<evidence type="ECO:0000256" key="6">
    <source>
        <dbReference type="SAM" id="MobiDB-lite"/>
    </source>
</evidence>
<dbReference type="GO" id="GO:0006952">
    <property type="term" value="P:defense response"/>
    <property type="evidence" value="ECO:0007669"/>
    <property type="project" value="UniProtKB-KW"/>
</dbReference>
<evidence type="ECO:0000313" key="9">
    <source>
        <dbReference type="Proteomes" id="UP001141552"/>
    </source>
</evidence>
<feature type="domain" description="SHSP" evidence="7">
    <location>
        <begin position="20"/>
        <end position="122"/>
    </location>
</feature>
<dbReference type="InterPro" id="IPR002068">
    <property type="entry name" value="A-crystallin/Hsp20_dom"/>
</dbReference>
<dbReference type="GO" id="GO:0005886">
    <property type="term" value="C:plasma membrane"/>
    <property type="evidence" value="ECO:0007669"/>
    <property type="project" value="UniProtKB-SubCell"/>
</dbReference>
<dbReference type="PANTHER" id="PTHR43670">
    <property type="entry name" value="HEAT SHOCK PROTEIN 26"/>
    <property type="match status" value="1"/>
</dbReference>
<proteinExistence type="inferred from homology"/>
<dbReference type="PANTHER" id="PTHR43670:SF130">
    <property type="entry name" value="INACTIVE PROTEIN RESTRICTED TEV MOVEMENT 2-LIKE"/>
    <property type="match status" value="1"/>
</dbReference>
<dbReference type="EMBL" id="JAKUCV010006557">
    <property type="protein sequence ID" value="KAJ4826872.1"/>
    <property type="molecule type" value="Genomic_DNA"/>
</dbReference>
<gene>
    <name evidence="8" type="ORF">Tsubulata_032451</name>
</gene>
<organism evidence="8 9">
    <name type="scientific">Turnera subulata</name>
    <dbReference type="NCBI Taxonomy" id="218843"/>
    <lineage>
        <taxon>Eukaryota</taxon>
        <taxon>Viridiplantae</taxon>
        <taxon>Streptophyta</taxon>
        <taxon>Embryophyta</taxon>
        <taxon>Tracheophyta</taxon>
        <taxon>Spermatophyta</taxon>
        <taxon>Magnoliopsida</taxon>
        <taxon>eudicotyledons</taxon>
        <taxon>Gunneridae</taxon>
        <taxon>Pentapetalae</taxon>
        <taxon>rosids</taxon>
        <taxon>fabids</taxon>
        <taxon>Malpighiales</taxon>
        <taxon>Passifloraceae</taxon>
        <taxon>Turnera</taxon>
    </lineage>
</organism>
<dbReference type="GO" id="GO:0034605">
    <property type="term" value="P:cellular response to heat"/>
    <property type="evidence" value="ECO:0007669"/>
    <property type="project" value="TreeGrafter"/>
</dbReference>
<dbReference type="Pfam" id="PF00011">
    <property type="entry name" value="HSP20"/>
    <property type="match status" value="1"/>
</dbReference>
<reference evidence="8" key="2">
    <citation type="journal article" date="2023" name="Plants (Basel)">
        <title>Annotation of the Turnera subulata (Passifloraceae) Draft Genome Reveals the S-Locus Evolved after the Divergence of Turneroideae from Passifloroideae in a Stepwise Manner.</title>
        <authorList>
            <person name="Henning P.M."/>
            <person name="Roalson E.H."/>
            <person name="Mir W."/>
            <person name="McCubbin A.G."/>
            <person name="Shore J.S."/>
        </authorList>
    </citation>
    <scope>NUCLEOTIDE SEQUENCE</scope>
    <source>
        <strain evidence="8">F60SS</strain>
    </source>
</reference>
<sequence>MANLGGIRGGIGQRTRSRDHVVQEFVPSSAWTEDPDGHYLLIDLPDFQKDEVRLHVDNEGNITVSGERLVNHNKYVYFEQTYKMPENSDIDKISGKFDGEILYVTVPKLVVDKGQEPDIHAATDSAQDQNPASRDENSKENGEPVGDGHQQTASKGKMNNCLDSFHKVILDKLGREASPLDMAINMVKNNKALLVTAVIAFSLGVLISHNKFESSAGQ</sequence>
<comment type="subcellular location">
    <subcellularLocation>
        <location evidence="1">Cell membrane</location>
        <topology evidence="1">Single-pass membrane protein</topology>
    </subcellularLocation>
</comment>
<keyword evidence="9" id="KW-1185">Reference proteome</keyword>
<keyword evidence="2" id="KW-1003">Cell membrane</keyword>
<keyword evidence="3" id="KW-0611">Plant defense</keyword>
<dbReference type="Proteomes" id="UP001141552">
    <property type="component" value="Unassembled WGS sequence"/>
</dbReference>
<comment type="caution">
    <text evidence="8">The sequence shown here is derived from an EMBL/GenBank/DDBJ whole genome shotgun (WGS) entry which is preliminary data.</text>
</comment>
<protein>
    <recommendedName>
        <fullName evidence="7">SHSP domain-containing protein</fullName>
    </recommendedName>
</protein>
<dbReference type="CDD" id="cd06464">
    <property type="entry name" value="ACD_sHsps-like"/>
    <property type="match status" value="1"/>
</dbReference>
<dbReference type="SUPFAM" id="SSF49764">
    <property type="entry name" value="HSP20-like chaperones"/>
    <property type="match status" value="1"/>
</dbReference>